<feature type="compositionally biased region" description="Polar residues" evidence="1">
    <location>
        <begin position="1"/>
        <end position="19"/>
    </location>
</feature>
<dbReference type="EMBL" id="CM029054">
    <property type="protein sequence ID" value="KAG2540899.1"/>
    <property type="molecule type" value="Genomic_DNA"/>
</dbReference>
<protein>
    <submittedName>
        <fullName evidence="2">Uncharacterized protein</fullName>
    </submittedName>
</protein>
<feature type="compositionally biased region" description="Low complexity" evidence="1">
    <location>
        <begin position="90"/>
        <end position="101"/>
    </location>
</feature>
<evidence type="ECO:0000313" key="2">
    <source>
        <dbReference type="EMBL" id="KAG2540899.1"/>
    </source>
</evidence>
<evidence type="ECO:0000256" key="1">
    <source>
        <dbReference type="SAM" id="MobiDB-lite"/>
    </source>
</evidence>
<keyword evidence="3" id="KW-1185">Reference proteome</keyword>
<reference evidence="2" key="1">
    <citation type="submission" date="2020-05" db="EMBL/GenBank/DDBJ databases">
        <title>WGS assembly of Panicum virgatum.</title>
        <authorList>
            <person name="Lovell J.T."/>
            <person name="Jenkins J."/>
            <person name="Shu S."/>
            <person name="Juenger T.E."/>
            <person name="Schmutz J."/>
        </authorList>
    </citation>
    <scope>NUCLEOTIDE SEQUENCE</scope>
    <source>
        <strain evidence="2">AP13</strain>
    </source>
</reference>
<accession>A0A8T0MZ30</accession>
<feature type="region of interest" description="Disordered" evidence="1">
    <location>
        <begin position="63"/>
        <end position="101"/>
    </location>
</feature>
<name>A0A8T0MZ30_PANVG</name>
<comment type="caution">
    <text evidence="2">The sequence shown here is derived from an EMBL/GenBank/DDBJ whole genome shotgun (WGS) entry which is preliminary data.</text>
</comment>
<evidence type="ECO:0000313" key="3">
    <source>
        <dbReference type="Proteomes" id="UP000823388"/>
    </source>
</evidence>
<dbReference type="AlphaFoldDB" id="A0A8T0MZ30"/>
<dbReference type="Proteomes" id="UP000823388">
    <property type="component" value="Chromosome 9N"/>
</dbReference>
<feature type="region of interest" description="Disordered" evidence="1">
    <location>
        <begin position="1"/>
        <end position="38"/>
    </location>
</feature>
<organism evidence="2 3">
    <name type="scientific">Panicum virgatum</name>
    <name type="common">Blackwell switchgrass</name>
    <dbReference type="NCBI Taxonomy" id="38727"/>
    <lineage>
        <taxon>Eukaryota</taxon>
        <taxon>Viridiplantae</taxon>
        <taxon>Streptophyta</taxon>
        <taxon>Embryophyta</taxon>
        <taxon>Tracheophyta</taxon>
        <taxon>Spermatophyta</taxon>
        <taxon>Magnoliopsida</taxon>
        <taxon>Liliopsida</taxon>
        <taxon>Poales</taxon>
        <taxon>Poaceae</taxon>
        <taxon>PACMAD clade</taxon>
        <taxon>Panicoideae</taxon>
        <taxon>Panicodae</taxon>
        <taxon>Paniceae</taxon>
        <taxon>Panicinae</taxon>
        <taxon>Panicum</taxon>
        <taxon>Panicum sect. Hiantes</taxon>
    </lineage>
</organism>
<gene>
    <name evidence="2" type="ORF">PVAP13_9NG588128</name>
</gene>
<proteinExistence type="predicted"/>
<sequence>MIESWSTPSVANPSSSPQIRLQPPHRRVPSRPSRGASRAVRCRACPPSFLCCAATRHSRTGMRPLPLRADTESVSSEQLAEPVPSRRRLPALAAALRRSPR</sequence>